<protein>
    <submittedName>
        <fullName evidence="6">Patatin</fullName>
    </submittedName>
</protein>
<gene>
    <name evidence="6" type="ORF">A9R00_02595</name>
</gene>
<feature type="active site" description="Nucleophile" evidence="4">
    <location>
        <position position="49"/>
    </location>
</feature>
<dbReference type="GO" id="GO:0016787">
    <property type="term" value="F:hydrolase activity"/>
    <property type="evidence" value="ECO:0007669"/>
    <property type="project" value="UniProtKB-UniRule"/>
</dbReference>
<evidence type="ECO:0000256" key="2">
    <source>
        <dbReference type="ARBA" id="ARBA00022963"/>
    </source>
</evidence>
<dbReference type="Gene3D" id="3.40.1090.10">
    <property type="entry name" value="Cytosolic phospholipase A2 catalytic domain"/>
    <property type="match status" value="1"/>
</dbReference>
<dbReference type="PANTHER" id="PTHR14226">
    <property type="entry name" value="NEUROPATHY TARGET ESTERASE/SWISS CHEESE D.MELANOGASTER"/>
    <property type="match status" value="1"/>
</dbReference>
<keyword evidence="2 4" id="KW-0442">Lipid degradation</keyword>
<feature type="active site" description="Proton acceptor" evidence="4">
    <location>
        <position position="211"/>
    </location>
</feature>
<keyword evidence="3 4" id="KW-0443">Lipid metabolism</keyword>
<feature type="short sequence motif" description="DGA/G" evidence="4">
    <location>
        <begin position="211"/>
        <end position="213"/>
    </location>
</feature>
<evidence type="ECO:0000313" key="7">
    <source>
        <dbReference type="Proteomes" id="UP000227088"/>
    </source>
</evidence>
<evidence type="ECO:0000256" key="3">
    <source>
        <dbReference type="ARBA" id="ARBA00023098"/>
    </source>
</evidence>
<feature type="domain" description="PNPLA" evidence="5">
    <location>
        <begin position="11"/>
        <end position="224"/>
    </location>
</feature>
<dbReference type="PANTHER" id="PTHR14226:SF57">
    <property type="entry name" value="BLR7027 PROTEIN"/>
    <property type="match status" value="1"/>
</dbReference>
<evidence type="ECO:0000259" key="5">
    <source>
        <dbReference type="PROSITE" id="PS51635"/>
    </source>
</evidence>
<dbReference type="PROSITE" id="PS51635">
    <property type="entry name" value="PNPLA"/>
    <property type="match status" value="1"/>
</dbReference>
<name>A0A1Y5HUW8_OLEAN</name>
<dbReference type="Proteomes" id="UP000227088">
    <property type="component" value="Unassembled WGS sequence"/>
</dbReference>
<evidence type="ECO:0000256" key="1">
    <source>
        <dbReference type="ARBA" id="ARBA00022801"/>
    </source>
</evidence>
<proteinExistence type="predicted"/>
<evidence type="ECO:0000256" key="4">
    <source>
        <dbReference type="PROSITE-ProRule" id="PRU01161"/>
    </source>
</evidence>
<dbReference type="AlphaFoldDB" id="A0A1Y5HUW8"/>
<evidence type="ECO:0000313" key="6">
    <source>
        <dbReference type="EMBL" id="OUS41108.1"/>
    </source>
</evidence>
<dbReference type="InterPro" id="IPR002641">
    <property type="entry name" value="PNPLA_dom"/>
</dbReference>
<dbReference type="InterPro" id="IPR050301">
    <property type="entry name" value="NTE"/>
</dbReference>
<dbReference type="EMBL" id="MABE01000149">
    <property type="protein sequence ID" value="OUS41108.1"/>
    <property type="molecule type" value="Genomic_DNA"/>
</dbReference>
<keyword evidence="1 4" id="KW-0378">Hydrolase</keyword>
<reference evidence="7" key="1">
    <citation type="journal article" date="2017" name="Proc. Natl. Acad. Sci. U.S.A.">
        <title>Simulation of Deepwater Horizon oil plume reveals substrate specialization within a complex community of hydrocarbon degraders.</title>
        <authorList>
            <person name="Hu P."/>
            <person name="Dubinsky E.A."/>
            <person name="Probst A.J."/>
            <person name="Wang J."/>
            <person name="Sieber C.M.K."/>
            <person name="Tom L.M."/>
            <person name="Gardinali P."/>
            <person name="Banfield J.F."/>
            <person name="Atlas R.M."/>
            <person name="Andersen G.L."/>
        </authorList>
    </citation>
    <scope>NUCLEOTIDE SEQUENCE [LARGE SCALE GENOMIC DNA]</scope>
</reference>
<feature type="short sequence motif" description="GXSXG" evidence="4">
    <location>
        <begin position="47"/>
        <end position="51"/>
    </location>
</feature>
<dbReference type="GO" id="GO:0016042">
    <property type="term" value="P:lipid catabolic process"/>
    <property type="evidence" value="ECO:0007669"/>
    <property type="project" value="UniProtKB-UniRule"/>
</dbReference>
<dbReference type="InterPro" id="IPR016035">
    <property type="entry name" value="Acyl_Trfase/lysoPLipase"/>
</dbReference>
<dbReference type="SUPFAM" id="SSF52151">
    <property type="entry name" value="FabD/lysophospholipase-like"/>
    <property type="match status" value="1"/>
</dbReference>
<accession>A0A1Y5HUW8</accession>
<organism evidence="6 7">
    <name type="scientific">Oleispira antarctica</name>
    <dbReference type="NCBI Taxonomy" id="188908"/>
    <lineage>
        <taxon>Bacteria</taxon>
        <taxon>Pseudomonadati</taxon>
        <taxon>Pseudomonadota</taxon>
        <taxon>Gammaproteobacteria</taxon>
        <taxon>Oceanospirillales</taxon>
        <taxon>Oceanospirillaceae</taxon>
        <taxon>Oleispira</taxon>
    </lineage>
</organism>
<sequence length="394" mass="43404">MTGIDKKKIGLILSGGGARAAYQVGVLKAIHKILPKDSANPYDVIAGTSAGAINGVALASYAENYRIGMRHLERIWTGFSPEQIYRTDLLAITRSLLRLLRTTIIGRRYKHDKVSLLDNTPLKNLLSQVIQFDNIQKAIDNGALHAMSVTGSGLESGESVSFFQGHYSIVNWQRHRRIGYRSRVGVEHLLASSAIPMIFPSIQINKEYYADGAVRQLAPISPALHLGAEKVLVIGVSGVAHKRKDTVQVTGYPTPAKIMGHMLNAAFLDSMETDVERLQRINRTVNMIPENVRKKHGMELKPIDLLEINPSASLDEIAGRHAHELPRALRLFLGGSGNTSRNGSGILSYLLFSSGFCKDLIALGYKDGLARREEIETFFADHMPDQDSRNEKSA</sequence>
<comment type="caution">
    <text evidence="6">The sequence shown here is derived from an EMBL/GenBank/DDBJ whole genome shotgun (WGS) entry which is preliminary data.</text>
</comment>
<dbReference type="CDD" id="cd07209">
    <property type="entry name" value="Pat_hypo_Ecoli_Z1214_like"/>
    <property type="match status" value="1"/>
</dbReference>
<comment type="caution">
    <text evidence="4">Lacks conserved residue(s) required for the propagation of feature annotation.</text>
</comment>
<dbReference type="Pfam" id="PF01734">
    <property type="entry name" value="Patatin"/>
    <property type="match status" value="1"/>
</dbReference>